<name>A0A516H700_9PROT</name>
<evidence type="ECO:0000313" key="2">
    <source>
        <dbReference type="Proteomes" id="UP000317496"/>
    </source>
</evidence>
<dbReference type="AlphaFoldDB" id="A0A516H700"/>
<keyword evidence="2" id="KW-1185">Reference proteome</keyword>
<dbReference type="Proteomes" id="UP000317496">
    <property type="component" value="Chromosome"/>
</dbReference>
<gene>
    <name evidence="1" type="ORF">FNB15_20525</name>
</gene>
<accession>A0A516H700</accession>
<reference evidence="1 2" key="1">
    <citation type="submission" date="2019-07" db="EMBL/GenBank/DDBJ databases">
        <title>Genome sequencing for Ferrovibrio sp. K5.</title>
        <authorList>
            <person name="Park S.-J."/>
        </authorList>
    </citation>
    <scope>NUCLEOTIDE SEQUENCE [LARGE SCALE GENOMIC DNA]</scope>
    <source>
        <strain evidence="1 2">K5</strain>
    </source>
</reference>
<dbReference type="KEGG" id="fer:FNB15_20525"/>
<proteinExistence type="predicted"/>
<dbReference type="EMBL" id="CP041636">
    <property type="protein sequence ID" value="QDO99505.1"/>
    <property type="molecule type" value="Genomic_DNA"/>
</dbReference>
<dbReference type="RefSeq" id="WP_144258501.1">
    <property type="nucleotide sequence ID" value="NZ_CP041636.1"/>
</dbReference>
<evidence type="ECO:0000313" key="1">
    <source>
        <dbReference type="EMBL" id="QDO99505.1"/>
    </source>
</evidence>
<organism evidence="1 2">
    <name type="scientific">Ferrovibrio terrae</name>
    <dbReference type="NCBI Taxonomy" id="2594003"/>
    <lineage>
        <taxon>Bacteria</taxon>
        <taxon>Pseudomonadati</taxon>
        <taxon>Pseudomonadota</taxon>
        <taxon>Alphaproteobacteria</taxon>
        <taxon>Rhodospirillales</taxon>
        <taxon>Rhodospirillaceae</taxon>
        <taxon>Ferrovibrio</taxon>
    </lineage>
</organism>
<sequence>MTKPPVTDRLRAEHMNGCCDNHSDLSLPRPISCLGEPDDIANDNTQRCRRSGVAIDPMFLN</sequence>
<protein>
    <submittedName>
        <fullName evidence="1">Uncharacterized protein</fullName>
    </submittedName>
</protein>